<name>A0A848HM38_9BURK</name>
<evidence type="ECO:0000313" key="4">
    <source>
        <dbReference type="Proteomes" id="UP000583752"/>
    </source>
</evidence>
<keyword evidence="4" id="KW-1185">Reference proteome</keyword>
<dbReference type="EMBL" id="JABBGG010000004">
    <property type="protein sequence ID" value="NML61189.1"/>
    <property type="molecule type" value="Genomic_DNA"/>
</dbReference>
<reference evidence="3 4" key="1">
    <citation type="submission" date="2020-04" db="EMBL/GenBank/DDBJ databases">
        <title>Massilia sp. RP-1-19 isolated from soil.</title>
        <authorList>
            <person name="Dahal R.H."/>
        </authorList>
    </citation>
    <scope>NUCLEOTIDE SEQUENCE [LARGE SCALE GENOMIC DNA]</scope>
    <source>
        <strain evidence="3 4">RP-1-19</strain>
    </source>
</reference>
<comment type="caution">
    <text evidence="3">The sequence shown here is derived from an EMBL/GenBank/DDBJ whole genome shotgun (WGS) entry which is preliminary data.</text>
</comment>
<dbReference type="RefSeq" id="WP_169464888.1">
    <property type="nucleotide sequence ID" value="NZ_JABBGG010000004.1"/>
</dbReference>
<proteinExistence type="inferred from homology"/>
<sequence>MKRWRIQDAKARFPELIHAAAVDGPQDITHHGKSVAVVLSRDAFDCLSQNSETLVAFMQRSPLYDLDELELDRAL</sequence>
<dbReference type="SUPFAM" id="SSF143120">
    <property type="entry name" value="YefM-like"/>
    <property type="match status" value="1"/>
</dbReference>
<protein>
    <recommendedName>
        <fullName evidence="2">Antitoxin</fullName>
    </recommendedName>
</protein>
<dbReference type="Gene3D" id="3.40.1620.10">
    <property type="entry name" value="YefM-like domain"/>
    <property type="match status" value="1"/>
</dbReference>
<gene>
    <name evidence="3" type="ORF">HHL21_08865</name>
</gene>
<dbReference type="Pfam" id="PF02604">
    <property type="entry name" value="PhdYeFM_antitox"/>
    <property type="match status" value="1"/>
</dbReference>
<organism evidence="3 4">
    <name type="scientific">Massilia polaris</name>
    <dbReference type="NCBI Taxonomy" id="2728846"/>
    <lineage>
        <taxon>Bacteria</taxon>
        <taxon>Pseudomonadati</taxon>
        <taxon>Pseudomonadota</taxon>
        <taxon>Betaproteobacteria</taxon>
        <taxon>Burkholderiales</taxon>
        <taxon>Oxalobacteraceae</taxon>
        <taxon>Telluria group</taxon>
        <taxon>Massilia</taxon>
    </lineage>
</organism>
<dbReference type="InterPro" id="IPR036165">
    <property type="entry name" value="YefM-like_sf"/>
</dbReference>
<dbReference type="NCBIfam" id="TIGR01552">
    <property type="entry name" value="phd_fam"/>
    <property type="match status" value="1"/>
</dbReference>
<dbReference type="Proteomes" id="UP000583752">
    <property type="component" value="Unassembled WGS sequence"/>
</dbReference>
<evidence type="ECO:0000256" key="1">
    <source>
        <dbReference type="ARBA" id="ARBA00009981"/>
    </source>
</evidence>
<comment type="function">
    <text evidence="2">Antitoxin component of a type II toxin-antitoxin (TA) system.</text>
</comment>
<accession>A0A848HM38</accession>
<dbReference type="AlphaFoldDB" id="A0A848HM38"/>
<evidence type="ECO:0000256" key="2">
    <source>
        <dbReference type="RuleBase" id="RU362080"/>
    </source>
</evidence>
<dbReference type="InterPro" id="IPR006442">
    <property type="entry name" value="Antitoxin_Phd/YefM"/>
</dbReference>
<evidence type="ECO:0000313" key="3">
    <source>
        <dbReference type="EMBL" id="NML61189.1"/>
    </source>
</evidence>
<comment type="similarity">
    <text evidence="1 2">Belongs to the phD/YefM antitoxin family.</text>
</comment>